<dbReference type="PROSITE" id="PS50089">
    <property type="entry name" value="ZF_RING_2"/>
    <property type="match status" value="1"/>
</dbReference>
<dbReference type="GO" id="GO:0006511">
    <property type="term" value="P:ubiquitin-dependent protein catabolic process"/>
    <property type="evidence" value="ECO:0007669"/>
    <property type="project" value="TreeGrafter"/>
</dbReference>
<evidence type="ECO:0000256" key="6">
    <source>
        <dbReference type="SAM" id="Phobius"/>
    </source>
</evidence>
<keyword evidence="5" id="KW-0862">Zinc</keyword>
<feature type="domain" description="RING-type" evidence="8">
    <location>
        <begin position="386"/>
        <end position="429"/>
    </location>
</feature>
<dbReference type="STRING" id="559304.G8YFR7"/>
<proteinExistence type="predicted"/>
<feature type="chain" id="PRO_5003518785" evidence="7">
    <location>
        <begin position="27"/>
        <end position="468"/>
    </location>
</feature>
<dbReference type="PANTHER" id="PTHR22765">
    <property type="entry name" value="RING FINGER AND PROTEASE ASSOCIATED DOMAIN-CONTAINING"/>
    <property type="match status" value="1"/>
</dbReference>
<keyword evidence="7" id="KW-0732">Signal</keyword>
<keyword evidence="2 6" id="KW-0812">Transmembrane</keyword>
<dbReference type="InterPro" id="IPR013083">
    <property type="entry name" value="Znf_RING/FYVE/PHD"/>
</dbReference>
<dbReference type="SUPFAM" id="SSF57850">
    <property type="entry name" value="RING/U-box"/>
    <property type="match status" value="1"/>
</dbReference>
<dbReference type="SMART" id="SM00184">
    <property type="entry name" value="RING"/>
    <property type="match status" value="1"/>
</dbReference>
<dbReference type="Proteomes" id="UP000005222">
    <property type="component" value="Chromosome I"/>
</dbReference>
<keyword evidence="10" id="KW-1185">Reference proteome</keyword>
<evidence type="ECO:0000256" key="7">
    <source>
        <dbReference type="SAM" id="SignalP"/>
    </source>
</evidence>
<feature type="signal peptide" evidence="7">
    <location>
        <begin position="1"/>
        <end position="26"/>
    </location>
</feature>
<dbReference type="OMA" id="RNEIWIN"/>
<dbReference type="GO" id="GO:0016020">
    <property type="term" value="C:membrane"/>
    <property type="evidence" value="ECO:0007669"/>
    <property type="project" value="UniProtKB-SubCell"/>
</dbReference>
<keyword evidence="5" id="KW-0479">Metal-binding</keyword>
<organism evidence="9 10">
    <name type="scientific">Pichia sorbitophila (strain ATCC MYA-4447 / BCRC 22081 / CBS 7064 / NBRC 10061 / NRRL Y-12695)</name>
    <name type="common">Hybrid yeast</name>
    <dbReference type="NCBI Taxonomy" id="559304"/>
    <lineage>
        <taxon>Eukaryota</taxon>
        <taxon>Fungi</taxon>
        <taxon>Dikarya</taxon>
        <taxon>Ascomycota</taxon>
        <taxon>Saccharomycotina</taxon>
        <taxon>Pichiomycetes</taxon>
        <taxon>Debaryomycetaceae</taxon>
        <taxon>Millerozyma</taxon>
    </lineage>
</organism>
<dbReference type="HOGENOM" id="CLU_029455_0_0_1"/>
<accession>G8YFR7</accession>
<evidence type="ECO:0000313" key="10">
    <source>
        <dbReference type="Proteomes" id="UP000005222"/>
    </source>
</evidence>
<dbReference type="InterPro" id="IPR003137">
    <property type="entry name" value="PA_domain"/>
</dbReference>
<evidence type="ECO:0000256" key="5">
    <source>
        <dbReference type="PROSITE-ProRule" id="PRU00175"/>
    </source>
</evidence>
<dbReference type="InterPro" id="IPR051826">
    <property type="entry name" value="E3_ubiquitin-ligase_domain"/>
</dbReference>
<evidence type="ECO:0000256" key="3">
    <source>
        <dbReference type="ARBA" id="ARBA00022989"/>
    </source>
</evidence>
<dbReference type="PANTHER" id="PTHR22765:SF416">
    <property type="entry name" value="E3 UBIQUITIN-PROTEIN LIGASE GODZILLA"/>
    <property type="match status" value="1"/>
</dbReference>
<evidence type="ECO:0000259" key="8">
    <source>
        <dbReference type="PROSITE" id="PS50089"/>
    </source>
</evidence>
<dbReference type="AlphaFoldDB" id="G8YFR7"/>
<gene>
    <name evidence="9" type="primary">Piso0_002708</name>
    <name evidence="9" type="ORF">GNLVRS01_PISO0I16068g</name>
</gene>
<dbReference type="OrthoDB" id="8062037at2759"/>
<dbReference type="eggNOG" id="KOG0800">
    <property type="taxonomic scope" value="Eukaryota"/>
</dbReference>
<dbReference type="GO" id="GO:0008270">
    <property type="term" value="F:zinc ion binding"/>
    <property type="evidence" value="ECO:0007669"/>
    <property type="project" value="UniProtKB-KW"/>
</dbReference>
<dbReference type="Gene3D" id="3.30.40.10">
    <property type="entry name" value="Zinc/RING finger domain, C3HC4 (zinc finger)"/>
    <property type="match status" value="1"/>
</dbReference>
<evidence type="ECO:0000256" key="2">
    <source>
        <dbReference type="ARBA" id="ARBA00022692"/>
    </source>
</evidence>
<dbReference type="Pfam" id="PF13639">
    <property type="entry name" value="zf-RING_2"/>
    <property type="match status" value="1"/>
</dbReference>
<keyword evidence="5" id="KW-0863">Zinc-finger</keyword>
<keyword evidence="4 6" id="KW-0472">Membrane</keyword>
<comment type="subcellular location">
    <subcellularLocation>
        <location evidence="1">Membrane</location>
    </subcellularLocation>
</comment>
<feature type="transmembrane region" description="Helical" evidence="6">
    <location>
        <begin position="249"/>
        <end position="271"/>
    </location>
</feature>
<dbReference type="CDD" id="cd16448">
    <property type="entry name" value="RING-H2"/>
    <property type="match status" value="1"/>
</dbReference>
<evidence type="ECO:0000256" key="1">
    <source>
        <dbReference type="ARBA" id="ARBA00004370"/>
    </source>
</evidence>
<dbReference type="EMBL" id="FO082051">
    <property type="protein sequence ID" value="CCE82016.1"/>
    <property type="molecule type" value="Genomic_DNA"/>
</dbReference>
<dbReference type="InterPro" id="IPR001841">
    <property type="entry name" value="Znf_RING"/>
</dbReference>
<sequence length="468" mass="53156">MVNGIRVLWVSGTLIFLWFLFSGNEGAPELEIRDALYLTKNSLREIKSKCWDWMQDQKVPGIVRWKGTKSPRDSVDSKELEKKDSLRQKSSANSLDNLLYAFFPIDAMILYNRTTSEGDRETWNIRARYASFSSIVNNDIEGEIAIAESDFCEAPDNITNIRNKILVLSRGGCTFSVKIMNVLTLKDRPKSVIVANNKPNDPLITMYSSLLEQRVHFPVMFITYESYSDYLAHADGKRVSIITLTYSNLVNILGSSVLSPPLIIILVYLSLKCTNNIKKRKKFRQNMNLVRRMPVYIFNGDHLVPKKSFASYLEVTDLTHKAQEVNAVSSDSSPTGSIRSFVLKDHVPNRETSRLSPYANNNDLIKLKKDLGLLLAPEDYYHSLKCSICLERFHRLSSHVIILSCRHIFHESCLSNWLINFKRCCPLCKLAINSKYIPLLSDDSVNNDYGSINANLEAQIGSSMALSD</sequence>
<protein>
    <submittedName>
        <fullName evidence="9">Piso0_002708 protein</fullName>
    </submittedName>
</protein>
<evidence type="ECO:0000313" key="9">
    <source>
        <dbReference type="EMBL" id="CCE82016.1"/>
    </source>
</evidence>
<dbReference type="GO" id="GO:0005737">
    <property type="term" value="C:cytoplasm"/>
    <property type="evidence" value="ECO:0007669"/>
    <property type="project" value="TreeGrafter"/>
</dbReference>
<name>G8YFR7_PICSO</name>
<dbReference type="GO" id="GO:0061630">
    <property type="term" value="F:ubiquitin protein ligase activity"/>
    <property type="evidence" value="ECO:0007669"/>
    <property type="project" value="TreeGrafter"/>
</dbReference>
<dbReference type="InParanoid" id="G8YFR7"/>
<dbReference type="Gene3D" id="3.50.30.30">
    <property type="match status" value="1"/>
</dbReference>
<dbReference type="Pfam" id="PF02225">
    <property type="entry name" value="PA"/>
    <property type="match status" value="1"/>
</dbReference>
<keyword evidence="3 6" id="KW-1133">Transmembrane helix</keyword>
<reference evidence="9 10" key="1">
    <citation type="journal article" date="2012" name="G3 (Bethesda)">
        <title>Pichia sorbitophila, an interspecies yeast hybrid reveals early steps of genome resolution following polyploidization.</title>
        <authorList>
            <person name="Leh Louis V."/>
            <person name="Despons L."/>
            <person name="Friedrich A."/>
            <person name="Martin T."/>
            <person name="Durrens P."/>
            <person name="Casaregola S."/>
            <person name="Neuveglise C."/>
            <person name="Fairhead C."/>
            <person name="Marck C."/>
            <person name="Cruz J.A."/>
            <person name="Straub M.L."/>
            <person name="Kugler V."/>
            <person name="Sacerdot C."/>
            <person name="Uzunov Z."/>
            <person name="Thierry A."/>
            <person name="Weiss S."/>
            <person name="Bleykasten C."/>
            <person name="De Montigny J."/>
            <person name="Jacques N."/>
            <person name="Jung P."/>
            <person name="Lemaire M."/>
            <person name="Mallet S."/>
            <person name="Morel G."/>
            <person name="Richard G.F."/>
            <person name="Sarkar A."/>
            <person name="Savel G."/>
            <person name="Schacherer J."/>
            <person name="Seret M.L."/>
            <person name="Talla E."/>
            <person name="Samson G."/>
            <person name="Jubin C."/>
            <person name="Poulain J."/>
            <person name="Vacherie B."/>
            <person name="Barbe V."/>
            <person name="Pelletier E."/>
            <person name="Sherman D.J."/>
            <person name="Westhof E."/>
            <person name="Weissenbach J."/>
            <person name="Baret P.V."/>
            <person name="Wincker P."/>
            <person name="Gaillardin C."/>
            <person name="Dujon B."/>
            <person name="Souciet J.L."/>
        </authorList>
    </citation>
    <scope>NUCLEOTIDE SEQUENCE [LARGE SCALE GENOMIC DNA]</scope>
    <source>
        <strain evidence="10">ATCC MYA-4447 / BCRC 22081 / CBS 7064 / NBRC 10061 / NRRL Y-12695</strain>
    </source>
</reference>
<evidence type="ECO:0000256" key="4">
    <source>
        <dbReference type="ARBA" id="ARBA00023136"/>
    </source>
</evidence>